<dbReference type="Proteomes" id="UP000033949">
    <property type="component" value="Unassembled WGS sequence"/>
</dbReference>
<dbReference type="EMBL" id="LCCC01000020">
    <property type="protein sequence ID" value="KKS23757.1"/>
    <property type="molecule type" value="Genomic_DNA"/>
</dbReference>
<feature type="domain" description="PNPLA" evidence="2">
    <location>
        <begin position="2"/>
        <end position="177"/>
    </location>
</feature>
<name>A0A0G0XH45_9BACT</name>
<dbReference type="AlphaFoldDB" id="A0A0G0XH45"/>
<sequence length="284" mass="32513">MTGVFGAGVSSVFEKKNIYSKVEAVYGASAGAMTGAYFLAQQVPLGSSIYWENLNNNFISISGFWMGVWQRFQNKFLKSVLDSRLRDAMNIEYLMEIVKNKKTLDVNQIFSQPIPFYIKLFSVSTHKIEYVNVTRQNIFEVLKAGVNTFPYVHEVSMLNGSKYIEGAIIDVIGIKYFLDKYPNTKIVVILNRPVQPKFRYRMKNFLEGKFTSWMLHDPLMAEPFISAESNLAKDFKLIKNNPLVTIITPSEYNYIPSRTTNPEILKSTWQFGVEAGNRAILEIF</sequence>
<gene>
    <name evidence="3" type="ORF">UU82_C0020G0004</name>
</gene>
<protein>
    <recommendedName>
        <fullName evidence="2">PNPLA domain-containing protein</fullName>
    </recommendedName>
</protein>
<evidence type="ECO:0000256" key="1">
    <source>
        <dbReference type="ARBA" id="ARBA00023098"/>
    </source>
</evidence>
<reference evidence="3 4" key="1">
    <citation type="journal article" date="2015" name="Nature">
        <title>rRNA introns, odd ribosomes, and small enigmatic genomes across a large radiation of phyla.</title>
        <authorList>
            <person name="Brown C.T."/>
            <person name="Hug L.A."/>
            <person name="Thomas B.C."/>
            <person name="Sharon I."/>
            <person name="Castelle C.J."/>
            <person name="Singh A."/>
            <person name="Wilkins M.J."/>
            <person name="Williams K.H."/>
            <person name="Banfield J.F."/>
        </authorList>
    </citation>
    <scope>NUCLEOTIDE SEQUENCE [LARGE SCALE GENOMIC DNA]</scope>
</reference>
<comment type="caution">
    <text evidence="3">The sequence shown here is derived from an EMBL/GenBank/DDBJ whole genome shotgun (WGS) entry which is preliminary data.</text>
</comment>
<accession>A0A0G0XH45</accession>
<dbReference type="InterPro" id="IPR016035">
    <property type="entry name" value="Acyl_Trfase/lysoPLipase"/>
</dbReference>
<proteinExistence type="predicted"/>
<dbReference type="GO" id="GO:0006629">
    <property type="term" value="P:lipid metabolic process"/>
    <property type="evidence" value="ECO:0007669"/>
    <property type="project" value="UniProtKB-KW"/>
</dbReference>
<dbReference type="InterPro" id="IPR002641">
    <property type="entry name" value="PNPLA_dom"/>
</dbReference>
<keyword evidence="1" id="KW-0443">Lipid metabolism</keyword>
<evidence type="ECO:0000313" key="3">
    <source>
        <dbReference type="EMBL" id="KKS23757.1"/>
    </source>
</evidence>
<dbReference type="SUPFAM" id="SSF52151">
    <property type="entry name" value="FabD/lysophospholipase-like"/>
    <property type="match status" value="1"/>
</dbReference>
<evidence type="ECO:0000313" key="4">
    <source>
        <dbReference type="Proteomes" id="UP000033949"/>
    </source>
</evidence>
<evidence type="ECO:0000259" key="2">
    <source>
        <dbReference type="Pfam" id="PF01734"/>
    </source>
</evidence>
<dbReference type="Pfam" id="PF01734">
    <property type="entry name" value="Patatin"/>
    <property type="match status" value="1"/>
</dbReference>
<dbReference type="Gene3D" id="3.40.1090.10">
    <property type="entry name" value="Cytosolic phospholipase A2 catalytic domain"/>
    <property type="match status" value="1"/>
</dbReference>
<organism evidence="3 4">
    <name type="scientific">Candidatus Nomurabacteria bacterium GW2011_GWC2_41_8</name>
    <dbReference type="NCBI Taxonomy" id="1618755"/>
    <lineage>
        <taxon>Bacteria</taxon>
        <taxon>Candidatus Nomuraibacteriota</taxon>
    </lineage>
</organism>